<organism evidence="1 2">
    <name type="scientific">Blepharisma stoltei</name>
    <dbReference type="NCBI Taxonomy" id="1481888"/>
    <lineage>
        <taxon>Eukaryota</taxon>
        <taxon>Sar</taxon>
        <taxon>Alveolata</taxon>
        <taxon>Ciliophora</taxon>
        <taxon>Postciliodesmatophora</taxon>
        <taxon>Heterotrichea</taxon>
        <taxon>Heterotrichida</taxon>
        <taxon>Blepharismidae</taxon>
        <taxon>Blepharisma</taxon>
    </lineage>
</organism>
<dbReference type="InterPro" id="IPR032675">
    <property type="entry name" value="LRR_dom_sf"/>
</dbReference>
<dbReference type="PANTHER" id="PTHR46662:SF104">
    <property type="entry name" value="GPI-ANCHORED ADHESIN-LIKE PROTEIN PGA55-RELATED"/>
    <property type="match status" value="1"/>
</dbReference>
<evidence type="ECO:0000313" key="2">
    <source>
        <dbReference type="Proteomes" id="UP001162131"/>
    </source>
</evidence>
<dbReference type="AlphaFoldDB" id="A0AAU9JIF3"/>
<proteinExistence type="predicted"/>
<accession>A0AAU9JIF3</accession>
<dbReference type="InterPro" id="IPR001611">
    <property type="entry name" value="Leu-rich_rpt"/>
</dbReference>
<reference evidence="1" key="1">
    <citation type="submission" date="2021-09" db="EMBL/GenBank/DDBJ databases">
        <authorList>
            <consortium name="AG Swart"/>
            <person name="Singh M."/>
            <person name="Singh A."/>
            <person name="Seah K."/>
            <person name="Emmerich C."/>
        </authorList>
    </citation>
    <scope>NUCLEOTIDE SEQUENCE</scope>
    <source>
        <strain evidence="1">ATCC30299</strain>
    </source>
</reference>
<sequence length="523" mass="61221">MNKCKSCQRLTLRKCRECRYICESHSLDCNAKGHVMNSDLNYADQSNLKKLEDSLQEAIRKIESDMKKVKEEGIRLINYAQRIVFEAELSLDALRRRFSCHLKDILDFKQRVRNISENDENIGLFVLDDIYLKMIKDPAAYSSFIEDLYKFEFNEEIYKYKIFEISSLWDEKFQNIEQRELKKSQELLSGFKAPIEKIRGFLDEMKLEEGPFQNVLLECLYLNSHGKIHEYLSMEEFLKDIDQDDPEGKKRKDTNPETLKIFFKNENEEEQKHEDTVFESVLKLNSEITQINMKQYPHIQAYGSWILGSLKVLPNLKHLNLENTDLSHNFQQIVNGMGKLVNLEILNLGSCNINEDRAIIFSEIMPNFRNLTHLYLSHNEIKNNVGYIVKNIVKPQKMVYLDLSFNSIAEGYFDISDALLKMANLEYLHLGGNNIKNGLNEIADSFLSCNSLFQAQFSNIDFLDEIYAHVADGISNLKYLKVLRLANLGEEHERRFKRSHTDCLVYREKMNPNDNTHEVLLVR</sequence>
<evidence type="ECO:0000313" key="1">
    <source>
        <dbReference type="EMBL" id="CAG9324842.1"/>
    </source>
</evidence>
<dbReference type="Gene3D" id="3.80.10.10">
    <property type="entry name" value="Ribonuclease Inhibitor"/>
    <property type="match status" value="1"/>
</dbReference>
<gene>
    <name evidence="1" type="ORF">BSTOLATCC_MIC36619</name>
</gene>
<dbReference type="EMBL" id="CAJZBQ010000036">
    <property type="protein sequence ID" value="CAG9324842.1"/>
    <property type="molecule type" value="Genomic_DNA"/>
</dbReference>
<dbReference type="Pfam" id="PF13516">
    <property type="entry name" value="LRR_6"/>
    <property type="match status" value="1"/>
</dbReference>
<dbReference type="Proteomes" id="UP001162131">
    <property type="component" value="Unassembled WGS sequence"/>
</dbReference>
<protein>
    <submittedName>
        <fullName evidence="1">Uncharacterized protein</fullName>
    </submittedName>
</protein>
<keyword evidence="2" id="KW-1185">Reference proteome</keyword>
<dbReference type="PANTHER" id="PTHR46662">
    <property type="entry name" value="DI-GLUCOSE BINDING PROTEIN WITH LEUCINE-RICH REPEAT DOMAIN-CONTAINING PROTEIN"/>
    <property type="match status" value="1"/>
</dbReference>
<comment type="caution">
    <text evidence="1">The sequence shown here is derived from an EMBL/GenBank/DDBJ whole genome shotgun (WGS) entry which is preliminary data.</text>
</comment>
<dbReference type="SUPFAM" id="SSF52047">
    <property type="entry name" value="RNI-like"/>
    <property type="match status" value="1"/>
</dbReference>
<name>A0AAU9JIF3_9CILI</name>